<gene>
    <name evidence="4" type="ORF">JFY56_18185</name>
</gene>
<evidence type="ECO:0000259" key="3">
    <source>
        <dbReference type="Pfam" id="PF13439"/>
    </source>
</evidence>
<dbReference type="PANTHER" id="PTHR46401">
    <property type="entry name" value="GLYCOSYLTRANSFERASE WBBK-RELATED"/>
    <property type="match status" value="1"/>
</dbReference>
<dbReference type="InterPro" id="IPR028098">
    <property type="entry name" value="Glyco_trans_4-like_N"/>
</dbReference>
<organism evidence="4 5">
    <name type="scientific">Pseudomonas schmalbachii</name>
    <dbReference type="NCBI Taxonomy" id="2816993"/>
    <lineage>
        <taxon>Bacteria</taxon>
        <taxon>Pseudomonadati</taxon>
        <taxon>Pseudomonadota</taxon>
        <taxon>Gammaproteobacteria</taxon>
        <taxon>Pseudomonadales</taxon>
        <taxon>Pseudomonadaceae</taxon>
        <taxon>Pseudomonas</taxon>
    </lineage>
</organism>
<comment type="caution">
    <text evidence="4">The sequence shown here is derived from an EMBL/GenBank/DDBJ whole genome shotgun (WGS) entry which is preliminary data.</text>
</comment>
<dbReference type="Gene3D" id="3.40.50.2000">
    <property type="entry name" value="Glycogen Phosphorylase B"/>
    <property type="match status" value="2"/>
</dbReference>
<proteinExistence type="predicted"/>
<dbReference type="EMBL" id="JAELYA010000007">
    <property type="protein sequence ID" value="MBO3277153.1"/>
    <property type="molecule type" value="Genomic_DNA"/>
</dbReference>
<accession>A0ABS3TVK4</accession>
<evidence type="ECO:0000313" key="5">
    <source>
        <dbReference type="Proteomes" id="UP000669060"/>
    </source>
</evidence>
<evidence type="ECO:0000313" key="4">
    <source>
        <dbReference type="EMBL" id="MBO3277153.1"/>
    </source>
</evidence>
<dbReference type="InterPro" id="IPR001296">
    <property type="entry name" value="Glyco_trans_1"/>
</dbReference>
<dbReference type="Proteomes" id="UP000669060">
    <property type="component" value="Unassembled WGS sequence"/>
</dbReference>
<reference evidence="4 5" key="1">
    <citation type="submission" date="2020-12" db="EMBL/GenBank/DDBJ databases">
        <title>Pseudomonas schmalbachii sp. nov. isolated from millipede gut.</title>
        <authorList>
            <person name="Shelomi M."/>
        </authorList>
    </citation>
    <scope>NUCLEOTIDE SEQUENCE [LARGE SCALE GENOMIC DNA]</scope>
    <source>
        <strain evidence="4 5">Milli4</strain>
    </source>
</reference>
<keyword evidence="1" id="KW-0808">Transferase</keyword>
<sequence>MEVHFPERIIDRHVGGNTTYTRKISQGLQARGVNVRRIPAGRSPYSTIFYESLYGLRKFSKDTILHYSADTGPLFKTRSKSIVTVHGVASRWINVARTSTQEYIWRRRVGLAIKSTNNIITVSNSSADDIAEIFGVDRKSIKVIHHGIDTDVFSQKTQLSENIAKILPSQYVLYLGNLEPRKNIIPLIDAFRSPDLRALNIPLVIAGRPAWNYKEILKAINNSKNVIYLGFVDDSDRVALMQNSSLFAFPSLYEGFGFPILEALAAGTVVITSRKGSLAEVSGPSLAFQELDSGSIASGIHDALTNNKERLNCIKNAPDWVSKFSWNSSIDKHIETYKELINS</sequence>
<keyword evidence="5" id="KW-1185">Reference proteome</keyword>
<feature type="domain" description="Glycosyltransferase subfamily 4-like N-terminal" evidence="3">
    <location>
        <begin position="75"/>
        <end position="151"/>
    </location>
</feature>
<dbReference type="RefSeq" id="WP_208315340.1">
    <property type="nucleotide sequence ID" value="NZ_JAELYA010000007.1"/>
</dbReference>
<dbReference type="Pfam" id="PF13439">
    <property type="entry name" value="Glyco_transf_4"/>
    <property type="match status" value="1"/>
</dbReference>
<dbReference type="CDD" id="cd03809">
    <property type="entry name" value="GT4_MtfB-like"/>
    <property type="match status" value="1"/>
</dbReference>
<evidence type="ECO:0000259" key="2">
    <source>
        <dbReference type="Pfam" id="PF00534"/>
    </source>
</evidence>
<dbReference type="PANTHER" id="PTHR46401:SF2">
    <property type="entry name" value="GLYCOSYLTRANSFERASE WBBK-RELATED"/>
    <property type="match status" value="1"/>
</dbReference>
<name>A0ABS3TVK4_9PSED</name>
<dbReference type="Pfam" id="PF00534">
    <property type="entry name" value="Glycos_transf_1"/>
    <property type="match status" value="1"/>
</dbReference>
<evidence type="ECO:0000256" key="1">
    <source>
        <dbReference type="ARBA" id="ARBA00022679"/>
    </source>
</evidence>
<protein>
    <submittedName>
        <fullName evidence="4">Glycosyltransferase family 4 protein</fullName>
    </submittedName>
</protein>
<dbReference type="SUPFAM" id="SSF53756">
    <property type="entry name" value="UDP-Glycosyltransferase/glycogen phosphorylase"/>
    <property type="match status" value="1"/>
</dbReference>
<feature type="domain" description="Glycosyl transferase family 1" evidence="2">
    <location>
        <begin position="163"/>
        <end position="319"/>
    </location>
</feature>